<keyword evidence="2" id="KW-1185">Reference proteome</keyword>
<dbReference type="AlphaFoldDB" id="A0AAW1C3L0"/>
<gene>
    <name evidence="1" type="ORF">NXF25_007062</name>
</gene>
<accession>A0AAW1C3L0</accession>
<sequence length="72" mass="8506">MNLNCDLIWRKLNTWNAASRQMLKWCQVTGILCDPKNTLPLKSKIYHMVVHPVALYGLGCWPMMKRHRHCLQ</sequence>
<comment type="caution">
    <text evidence="1">The sequence shown here is derived from an EMBL/GenBank/DDBJ whole genome shotgun (WGS) entry which is preliminary data.</text>
</comment>
<proteinExistence type="predicted"/>
<evidence type="ECO:0000313" key="2">
    <source>
        <dbReference type="Proteomes" id="UP001474421"/>
    </source>
</evidence>
<name>A0AAW1C3L0_CROAD</name>
<evidence type="ECO:0000313" key="1">
    <source>
        <dbReference type="EMBL" id="KAK9408288.1"/>
    </source>
</evidence>
<dbReference type="EMBL" id="JAOTOJ010000002">
    <property type="protein sequence ID" value="KAK9408288.1"/>
    <property type="molecule type" value="Genomic_DNA"/>
</dbReference>
<protein>
    <submittedName>
        <fullName evidence="1">Uncharacterized protein</fullName>
    </submittedName>
</protein>
<dbReference type="Proteomes" id="UP001474421">
    <property type="component" value="Unassembled WGS sequence"/>
</dbReference>
<reference evidence="1 2" key="1">
    <citation type="journal article" date="2024" name="Proc. Natl. Acad. Sci. U.S.A.">
        <title>The genetic regulatory architecture and epigenomic basis for age-related changes in rattlesnake venom.</title>
        <authorList>
            <person name="Hogan M.P."/>
            <person name="Holding M.L."/>
            <person name="Nystrom G.S."/>
            <person name="Colston T.J."/>
            <person name="Bartlett D.A."/>
            <person name="Mason A.J."/>
            <person name="Ellsworth S.A."/>
            <person name="Rautsaw R.M."/>
            <person name="Lawrence K.C."/>
            <person name="Strickland J.L."/>
            <person name="He B."/>
            <person name="Fraser P."/>
            <person name="Margres M.J."/>
            <person name="Gilbert D.M."/>
            <person name="Gibbs H.L."/>
            <person name="Parkinson C.L."/>
            <person name="Rokyta D.R."/>
        </authorList>
    </citation>
    <scope>NUCLEOTIDE SEQUENCE [LARGE SCALE GENOMIC DNA]</scope>
    <source>
        <strain evidence="1">DRR0105</strain>
    </source>
</reference>
<organism evidence="1 2">
    <name type="scientific">Crotalus adamanteus</name>
    <name type="common">Eastern diamondback rattlesnake</name>
    <dbReference type="NCBI Taxonomy" id="8729"/>
    <lineage>
        <taxon>Eukaryota</taxon>
        <taxon>Metazoa</taxon>
        <taxon>Chordata</taxon>
        <taxon>Craniata</taxon>
        <taxon>Vertebrata</taxon>
        <taxon>Euteleostomi</taxon>
        <taxon>Lepidosauria</taxon>
        <taxon>Squamata</taxon>
        <taxon>Bifurcata</taxon>
        <taxon>Unidentata</taxon>
        <taxon>Episquamata</taxon>
        <taxon>Toxicofera</taxon>
        <taxon>Serpentes</taxon>
        <taxon>Colubroidea</taxon>
        <taxon>Viperidae</taxon>
        <taxon>Crotalinae</taxon>
        <taxon>Crotalus</taxon>
    </lineage>
</organism>